<dbReference type="Proteomes" id="UP001172680">
    <property type="component" value="Unassembled WGS sequence"/>
</dbReference>
<keyword evidence="1" id="KW-0413">Isomerase</keyword>
<organism evidence="1 2">
    <name type="scientific">Coniosporium tulheliwenetii</name>
    <dbReference type="NCBI Taxonomy" id="3383036"/>
    <lineage>
        <taxon>Eukaryota</taxon>
        <taxon>Fungi</taxon>
        <taxon>Dikarya</taxon>
        <taxon>Ascomycota</taxon>
        <taxon>Pezizomycotina</taxon>
        <taxon>Dothideomycetes</taxon>
        <taxon>Dothideomycetes incertae sedis</taxon>
        <taxon>Coniosporium</taxon>
    </lineage>
</organism>
<evidence type="ECO:0000313" key="1">
    <source>
        <dbReference type="EMBL" id="KAJ9644723.1"/>
    </source>
</evidence>
<name>A0ACC2ZBP7_9PEZI</name>
<gene>
    <name evidence="1" type="primary">RKI1</name>
    <name evidence="1" type="ORF">H2199_003686</name>
</gene>
<protein>
    <submittedName>
        <fullName evidence="1">Ribose-5-phosphate isomerase rki1</fullName>
        <ecNumber evidence="1">5.3.1.6</ecNumber>
    </submittedName>
</protein>
<dbReference type="EC" id="5.3.1.6" evidence="1"/>
<comment type="caution">
    <text evidence="1">The sequence shown here is derived from an EMBL/GenBank/DDBJ whole genome shotgun (WGS) entry which is preliminary data.</text>
</comment>
<keyword evidence="2" id="KW-1185">Reference proteome</keyword>
<sequence>MTDAIESAKRTAAQRAVADHFSPDFRFVGIGSGTTIIYVVEAIKAACASSGSSSSISFVPTGYQSRQVIIKAGLTPVAFDSLPEEVVLDVAFDGADEVDEALNYYRKDQSRLLTKWPSIPIEVCPLAVHTVLHSLRLLGSPTPTDFFIIDAPFPSPLLTSSDISAGKGKGDGSDDTWEVQELARRIKGITGVLEVGLFCGLDGTQAQEIGGGRQGGQRPVAVYFGMEDGNAEEFLEPGDVEAVKAVDKAVEGMEK</sequence>
<proteinExistence type="predicted"/>
<dbReference type="EMBL" id="JAPDRP010000009">
    <property type="protein sequence ID" value="KAJ9644723.1"/>
    <property type="molecule type" value="Genomic_DNA"/>
</dbReference>
<evidence type="ECO:0000313" key="2">
    <source>
        <dbReference type="Proteomes" id="UP001172680"/>
    </source>
</evidence>
<reference evidence="1" key="1">
    <citation type="submission" date="2022-10" db="EMBL/GenBank/DDBJ databases">
        <title>Culturing micro-colonial fungi from biological soil crusts in the Mojave desert and describing Neophaeococcomyces mojavensis, and introducing the new genera and species Taxawa tesnikishii.</title>
        <authorList>
            <person name="Kurbessoian T."/>
            <person name="Stajich J.E."/>
        </authorList>
    </citation>
    <scope>NUCLEOTIDE SEQUENCE</scope>
    <source>
        <strain evidence="1">JES_115</strain>
    </source>
</reference>
<accession>A0ACC2ZBP7</accession>